<evidence type="ECO:0000313" key="3">
    <source>
        <dbReference type="Proteomes" id="UP000199004"/>
    </source>
</evidence>
<feature type="chain" id="PRO_5011627050" evidence="1">
    <location>
        <begin position="28"/>
        <end position="354"/>
    </location>
</feature>
<dbReference type="EMBL" id="FNIC01000002">
    <property type="protein sequence ID" value="SDN16275.1"/>
    <property type="molecule type" value="Genomic_DNA"/>
</dbReference>
<feature type="signal peptide" evidence="1">
    <location>
        <begin position="1"/>
        <end position="27"/>
    </location>
</feature>
<accession>A0A1G9Z5J7</accession>
<dbReference type="OrthoDB" id="3775894at2"/>
<evidence type="ECO:0000256" key="1">
    <source>
        <dbReference type="SAM" id="SignalP"/>
    </source>
</evidence>
<dbReference type="STRING" id="1005944.SAMN05192576_1608"/>
<name>A0A1G9Z5J7_9ACTN</name>
<reference evidence="2 3" key="1">
    <citation type="submission" date="2016-10" db="EMBL/GenBank/DDBJ databases">
        <authorList>
            <person name="de Groot N.N."/>
        </authorList>
    </citation>
    <scope>NUCLEOTIDE SEQUENCE [LARGE SCALE GENOMIC DNA]</scope>
    <source>
        <strain evidence="2 3">CGMCC 1.11147</strain>
    </source>
</reference>
<keyword evidence="1" id="KW-0732">Signal</keyword>
<dbReference type="RefSeq" id="WP_091023540.1">
    <property type="nucleotide sequence ID" value="NZ_BKAE01000007.1"/>
</dbReference>
<evidence type="ECO:0000313" key="2">
    <source>
        <dbReference type="EMBL" id="SDN16275.1"/>
    </source>
</evidence>
<proteinExistence type="predicted"/>
<dbReference type="Proteomes" id="UP000199004">
    <property type="component" value="Unassembled WGS sequence"/>
</dbReference>
<sequence>MHLRRALSVAVTVLVTGTMLCASPVRAAERAPAPALGAGSARAVSQERLVQHLTVKWDPSTRRKVYSKTAVVPGIGQLAMICKANATMIRLRTENRQLETQMWLQKYEVKNDHNVVAVKVPRVYRYAHALDDGTGGTGYYAAEGLNQVTPIENYSSGTINGIISQRPGRHQSGGALDPKPVTSFELSWYWNGFRHPADYRSCKIDAVFTTTFEDRAGITWHGTADAPGRDSQRTRLPGLGWLDLECRAETDPTGAAQTLVIEPDASLGPDAEVYVERVFGEGWVDDHVVKESYTYGEHEPGLLGPVPLPGNATLRLRIRVAGVERWLLVSSYRVTNNADPRLNLCEVSAAPYDR</sequence>
<dbReference type="AlphaFoldDB" id="A0A1G9Z5J7"/>
<organism evidence="2 3">
    <name type="scientific">Nocardioides szechwanensis</name>
    <dbReference type="NCBI Taxonomy" id="1005944"/>
    <lineage>
        <taxon>Bacteria</taxon>
        <taxon>Bacillati</taxon>
        <taxon>Actinomycetota</taxon>
        <taxon>Actinomycetes</taxon>
        <taxon>Propionibacteriales</taxon>
        <taxon>Nocardioidaceae</taxon>
        <taxon>Nocardioides</taxon>
    </lineage>
</organism>
<gene>
    <name evidence="2" type="ORF">SAMN05192576_1608</name>
</gene>
<keyword evidence="3" id="KW-1185">Reference proteome</keyword>
<protein>
    <submittedName>
        <fullName evidence="2">Uncharacterized protein</fullName>
    </submittedName>
</protein>